<feature type="region of interest" description="Disordered" evidence="1">
    <location>
        <begin position="75"/>
        <end position="96"/>
    </location>
</feature>
<evidence type="ECO:0000313" key="2">
    <source>
        <dbReference type="EMBL" id="KAK8564609.1"/>
    </source>
</evidence>
<dbReference type="EMBL" id="JBBPBM010000010">
    <property type="protein sequence ID" value="KAK8564609.1"/>
    <property type="molecule type" value="Genomic_DNA"/>
</dbReference>
<evidence type="ECO:0000313" key="3">
    <source>
        <dbReference type="Proteomes" id="UP001472677"/>
    </source>
</evidence>
<reference evidence="2 3" key="1">
    <citation type="journal article" date="2024" name="G3 (Bethesda)">
        <title>Genome assembly of Hibiscus sabdariffa L. provides insights into metabolisms of medicinal natural products.</title>
        <authorList>
            <person name="Kim T."/>
        </authorList>
    </citation>
    <scope>NUCLEOTIDE SEQUENCE [LARGE SCALE GENOMIC DNA]</scope>
    <source>
        <strain evidence="2">TK-2024</strain>
        <tissue evidence="2">Old leaves</tissue>
    </source>
</reference>
<keyword evidence="3" id="KW-1185">Reference proteome</keyword>
<organism evidence="2 3">
    <name type="scientific">Hibiscus sabdariffa</name>
    <name type="common">roselle</name>
    <dbReference type="NCBI Taxonomy" id="183260"/>
    <lineage>
        <taxon>Eukaryota</taxon>
        <taxon>Viridiplantae</taxon>
        <taxon>Streptophyta</taxon>
        <taxon>Embryophyta</taxon>
        <taxon>Tracheophyta</taxon>
        <taxon>Spermatophyta</taxon>
        <taxon>Magnoliopsida</taxon>
        <taxon>eudicotyledons</taxon>
        <taxon>Gunneridae</taxon>
        <taxon>Pentapetalae</taxon>
        <taxon>rosids</taxon>
        <taxon>malvids</taxon>
        <taxon>Malvales</taxon>
        <taxon>Malvaceae</taxon>
        <taxon>Malvoideae</taxon>
        <taxon>Hibiscus</taxon>
    </lineage>
</organism>
<gene>
    <name evidence="2" type="ORF">V6N12_058192</name>
</gene>
<sequence length="256" mass="27389">MELYIRNDMEAVNEFVVDGVEKEDCGDNGFVSTNKGKVPYANMVTGTAGTKGVVARHPGVIDKEVVITQDDIQQDRNGNSCDAFAPTSTGQEGDRERCPVPHDQPIEVAIANTGVVHSVVKNDAYMASNPDRKAKTGKKVGKNMELVPLVEGTSVQVTDHVVPSRSGSHQVINIVEENDSPAGVAAAGNIQIRLSQGMAELDEALGNSMAVGEGVNNEHEMMNPLVHSSSSEEEYLPPGAVFEEDIRVSDKLLHGQ</sequence>
<name>A0ABR2ERD1_9ROSI</name>
<evidence type="ECO:0000256" key="1">
    <source>
        <dbReference type="SAM" id="MobiDB-lite"/>
    </source>
</evidence>
<dbReference type="Proteomes" id="UP001472677">
    <property type="component" value="Unassembled WGS sequence"/>
</dbReference>
<proteinExistence type="predicted"/>
<feature type="compositionally biased region" description="Polar residues" evidence="1">
    <location>
        <begin position="75"/>
        <end position="91"/>
    </location>
</feature>
<comment type="caution">
    <text evidence="2">The sequence shown here is derived from an EMBL/GenBank/DDBJ whole genome shotgun (WGS) entry which is preliminary data.</text>
</comment>
<accession>A0ABR2ERD1</accession>
<protein>
    <submittedName>
        <fullName evidence="2">Uncharacterized protein</fullName>
    </submittedName>
</protein>